<comment type="caution">
    <text evidence="1">The sequence shown here is derived from an EMBL/GenBank/DDBJ whole genome shotgun (WGS) entry which is preliminary data.</text>
</comment>
<gene>
    <name evidence="1" type="ORF">Amon02_000715600</name>
</gene>
<dbReference type="EMBL" id="BSXS01005854">
    <property type="protein sequence ID" value="GME84860.1"/>
    <property type="molecule type" value="Genomic_DNA"/>
</dbReference>
<keyword evidence="2" id="KW-1185">Reference proteome</keyword>
<sequence>MTMRCTGEAWYDNIICARQAKITLGLMYATDLILFFLDTYMWYILVNCCFSVGRSFYLGISILTPWRNIFTRLPKRVYSKVLATTDMEIKYKPKVLISQVWNAIVISMYREHLLAIDHVQKLLYHQVPSEVEGKRTLRAPTFFVSQDDNNFETEFFPKDSEAERRISFFAQSLATPIPEPLPVDNMPTFTVFVPHYSEKILLSLREIIREDDQFSRVTLLEYLKQLHPVEWDCFVKDTKILAEETAAFENGDEKEEDNGMKAEIDDLPFYYLKLCTELFPVS</sequence>
<evidence type="ECO:0000313" key="2">
    <source>
        <dbReference type="Proteomes" id="UP001165064"/>
    </source>
</evidence>
<accession>A0ACB5TAS6</accession>
<evidence type="ECO:0000313" key="1">
    <source>
        <dbReference type="EMBL" id="GME84860.1"/>
    </source>
</evidence>
<name>A0ACB5TAS6_AMBMO</name>
<proteinExistence type="predicted"/>
<protein>
    <submittedName>
        <fullName evidence="1">Unnamed protein product</fullName>
    </submittedName>
</protein>
<organism evidence="1 2">
    <name type="scientific">Ambrosiozyma monospora</name>
    <name type="common">Yeast</name>
    <name type="synonym">Endomycopsis monosporus</name>
    <dbReference type="NCBI Taxonomy" id="43982"/>
    <lineage>
        <taxon>Eukaryota</taxon>
        <taxon>Fungi</taxon>
        <taxon>Dikarya</taxon>
        <taxon>Ascomycota</taxon>
        <taxon>Saccharomycotina</taxon>
        <taxon>Pichiomycetes</taxon>
        <taxon>Pichiales</taxon>
        <taxon>Pichiaceae</taxon>
        <taxon>Ambrosiozyma</taxon>
    </lineage>
</organism>
<dbReference type="Proteomes" id="UP001165064">
    <property type="component" value="Unassembled WGS sequence"/>
</dbReference>
<reference evidence="1" key="1">
    <citation type="submission" date="2023-04" db="EMBL/GenBank/DDBJ databases">
        <title>Ambrosiozyma monospora NBRC 10751.</title>
        <authorList>
            <person name="Ichikawa N."/>
            <person name="Sato H."/>
            <person name="Tonouchi N."/>
        </authorList>
    </citation>
    <scope>NUCLEOTIDE SEQUENCE</scope>
    <source>
        <strain evidence="1">NBRC 10751</strain>
    </source>
</reference>